<dbReference type="AlphaFoldDB" id="A0AAD9KIX2"/>
<sequence length="132" mass="15313">MVVRCRIHHATILSVQHQQHQSQTTGPRRQILCDCRSNESHCVYTRWRASFFLTSGSFPSSVHDRVNRNPKLYNDINRSVITTGYTCIINYHHLPGTKVHTGQLRLFRNKSTLILIIKQRNTTANVIIIYVL</sequence>
<organism evidence="1 2">
    <name type="scientific">Ridgeia piscesae</name>
    <name type="common">Tubeworm</name>
    <dbReference type="NCBI Taxonomy" id="27915"/>
    <lineage>
        <taxon>Eukaryota</taxon>
        <taxon>Metazoa</taxon>
        <taxon>Spiralia</taxon>
        <taxon>Lophotrochozoa</taxon>
        <taxon>Annelida</taxon>
        <taxon>Polychaeta</taxon>
        <taxon>Sedentaria</taxon>
        <taxon>Canalipalpata</taxon>
        <taxon>Sabellida</taxon>
        <taxon>Siboglinidae</taxon>
        <taxon>Ridgeia</taxon>
    </lineage>
</organism>
<keyword evidence="2" id="KW-1185">Reference proteome</keyword>
<comment type="caution">
    <text evidence="1">The sequence shown here is derived from an EMBL/GenBank/DDBJ whole genome shotgun (WGS) entry which is preliminary data.</text>
</comment>
<name>A0AAD9KIX2_RIDPI</name>
<dbReference type="EMBL" id="JAODUO010000980">
    <property type="protein sequence ID" value="KAK2172231.1"/>
    <property type="molecule type" value="Genomic_DNA"/>
</dbReference>
<evidence type="ECO:0000313" key="2">
    <source>
        <dbReference type="Proteomes" id="UP001209878"/>
    </source>
</evidence>
<dbReference type="Proteomes" id="UP001209878">
    <property type="component" value="Unassembled WGS sequence"/>
</dbReference>
<proteinExistence type="predicted"/>
<protein>
    <submittedName>
        <fullName evidence="1">Uncharacterized protein</fullName>
    </submittedName>
</protein>
<gene>
    <name evidence="1" type="ORF">NP493_980g00069</name>
</gene>
<accession>A0AAD9KIX2</accession>
<reference evidence="1" key="1">
    <citation type="journal article" date="2023" name="Mol. Biol. Evol.">
        <title>Third-Generation Sequencing Reveals the Adaptive Role of the Epigenome in Three Deep-Sea Polychaetes.</title>
        <authorList>
            <person name="Perez M."/>
            <person name="Aroh O."/>
            <person name="Sun Y."/>
            <person name="Lan Y."/>
            <person name="Juniper S.K."/>
            <person name="Young C.R."/>
            <person name="Angers B."/>
            <person name="Qian P.Y."/>
        </authorList>
    </citation>
    <scope>NUCLEOTIDE SEQUENCE</scope>
    <source>
        <strain evidence="1">R07B-5</strain>
    </source>
</reference>
<evidence type="ECO:0000313" key="1">
    <source>
        <dbReference type="EMBL" id="KAK2172231.1"/>
    </source>
</evidence>